<comment type="similarity">
    <text evidence="2">Belongs to the YkuD family.</text>
</comment>
<dbReference type="GO" id="GO:0005576">
    <property type="term" value="C:extracellular region"/>
    <property type="evidence" value="ECO:0007669"/>
    <property type="project" value="TreeGrafter"/>
</dbReference>
<dbReference type="Pfam" id="PF03734">
    <property type="entry name" value="YkuD"/>
    <property type="match status" value="1"/>
</dbReference>
<evidence type="ECO:0000259" key="10">
    <source>
        <dbReference type="PROSITE" id="PS52029"/>
    </source>
</evidence>
<gene>
    <name evidence="11" type="ORF">AOQ71_36920</name>
</gene>
<organism evidence="11 12">
    <name type="scientific">Bradyrhizobium manausense</name>
    <dbReference type="NCBI Taxonomy" id="989370"/>
    <lineage>
        <taxon>Bacteria</taxon>
        <taxon>Pseudomonadati</taxon>
        <taxon>Pseudomonadota</taxon>
        <taxon>Alphaproteobacteria</taxon>
        <taxon>Hyphomicrobiales</taxon>
        <taxon>Nitrobacteraceae</taxon>
        <taxon>Bradyrhizobium</taxon>
    </lineage>
</organism>
<feature type="region of interest" description="Disordered" evidence="8">
    <location>
        <begin position="58"/>
        <end position="85"/>
    </location>
</feature>
<dbReference type="OrthoDB" id="463216at2"/>
<dbReference type="Proteomes" id="UP000051936">
    <property type="component" value="Unassembled WGS sequence"/>
</dbReference>
<dbReference type="GO" id="GO:0008360">
    <property type="term" value="P:regulation of cell shape"/>
    <property type="evidence" value="ECO:0007669"/>
    <property type="project" value="UniProtKB-UniRule"/>
</dbReference>
<dbReference type="NCBIfam" id="NF004785">
    <property type="entry name" value="PRK06132.1-2"/>
    <property type="match status" value="1"/>
</dbReference>
<keyword evidence="6 7" id="KW-0961">Cell wall biogenesis/degradation</keyword>
<keyword evidence="9" id="KW-0732">Signal</keyword>
<keyword evidence="12" id="KW-1185">Reference proteome</keyword>
<feature type="chain" id="PRO_5006434672" description="L,D-TPase catalytic domain-containing protein" evidence="9">
    <location>
        <begin position="37"/>
        <end position="548"/>
    </location>
</feature>
<keyword evidence="5 7" id="KW-0573">Peptidoglycan synthesis</keyword>
<dbReference type="SUPFAM" id="SSF141523">
    <property type="entry name" value="L,D-transpeptidase catalytic domain-like"/>
    <property type="match status" value="1"/>
</dbReference>
<dbReference type="EMBL" id="LJYG01000112">
    <property type="protein sequence ID" value="KRQ00631.1"/>
    <property type="molecule type" value="Genomic_DNA"/>
</dbReference>
<dbReference type="PROSITE" id="PS52029">
    <property type="entry name" value="LD_TPASE"/>
    <property type="match status" value="1"/>
</dbReference>
<dbReference type="GO" id="GO:0071972">
    <property type="term" value="F:peptidoglycan L,D-transpeptidase activity"/>
    <property type="evidence" value="ECO:0007669"/>
    <property type="project" value="TreeGrafter"/>
</dbReference>
<protein>
    <recommendedName>
        <fullName evidence="10">L,D-TPase catalytic domain-containing protein</fullName>
    </recommendedName>
</protein>
<evidence type="ECO:0000256" key="4">
    <source>
        <dbReference type="ARBA" id="ARBA00022960"/>
    </source>
</evidence>
<evidence type="ECO:0000256" key="7">
    <source>
        <dbReference type="PROSITE-ProRule" id="PRU01373"/>
    </source>
</evidence>
<reference evidence="11 12" key="1">
    <citation type="submission" date="2015-09" db="EMBL/GenBank/DDBJ databases">
        <title>Draft Genome Sequence of Bradyrhizobium manausense Strain BR 3351T, a Novel Symbiotic Nitrogen-Fixing Alphaproteobacterium Isolated from Brazilian Amazon Rain Forest.</title>
        <authorList>
            <person name="De Araujo J.L."/>
            <person name="Zilli J.E."/>
        </authorList>
    </citation>
    <scope>NUCLEOTIDE SEQUENCE [LARGE SCALE GENOMIC DNA]</scope>
    <source>
        <strain evidence="11 12">BR3351</strain>
    </source>
</reference>
<feature type="compositionally biased region" description="Basic and acidic residues" evidence="8">
    <location>
        <begin position="289"/>
        <end position="301"/>
    </location>
</feature>
<dbReference type="UniPathway" id="UPA00219"/>
<feature type="compositionally biased region" description="Basic and acidic residues" evidence="8">
    <location>
        <begin position="322"/>
        <end position="350"/>
    </location>
</feature>
<name>A0A0R3CSC7_9BRAD</name>
<feature type="compositionally biased region" description="Low complexity" evidence="8">
    <location>
        <begin position="302"/>
        <end position="321"/>
    </location>
</feature>
<dbReference type="InterPro" id="IPR016915">
    <property type="entry name" value="UCP029342"/>
</dbReference>
<dbReference type="RefSeq" id="WP_057757800.1">
    <property type="nucleotide sequence ID" value="NZ_LJYG01000112.1"/>
</dbReference>
<dbReference type="STRING" id="989370.AOQ71_36920"/>
<evidence type="ECO:0000256" key="6">
    <source>
        <dbReference type="ARBA" id="ARBA00023316"/>
    </source>
</evidence>
<keyword evidence="4 7" id="KW-0133">Cell shape</keyword>
<dbReference type="PIRSF" id="PIRSF029342">
    <property type="entry name" value="UCP029342_ErfK/YbiS/YcfS/YnhG"/>
    <property type="match status" value="1"/>
</dbReference>
<evidence type="ECO:0000256" key="8">
    <source>
        <dbReference type="SAM" id="MobiDB-lite"/>
    </source>
</evidence>
<dbReference type="AlphaFoldDB" id="A0A0R3CSC7"/>
<evidence type="ECO:0000313" key="12">
    <source>
        <dbReference type="Proteomes" id="UP000051936"/>
    </source>
</evidence>
<evidence type="ECO:0000256" key="3">
    <source>
        <dbReference type="ARBA" id="ARBA00022679"/>
    </source>
</evidence>
<feature type="domain" description="L,D-TPase catalytic" evidence="10">
    <location>
        <begin position="91"/>
        <end position="200"/>
    </location>
</feature>
<evidence type="ECO:0000256" key="5">
    <source>
        <dbReference type="ARBA" id="ARBA00022984"/>
    </source>
</evidence>
<comment type="pathway">
    <text evidence="1 7">Cell wall biogenesis; peptidoglycan biosynthesis.</text>
</comment>
<dbReference type="FunFam" id="2.40.440.10:FF:000006">
    <property type="entry name" value="L,D-transpeptidase catalytic domain"/>
    <property type="match status" value="1"/>
</dbReference>
<feature type="compositionally biased region" description="Low complexity" evidence="8">
    <location>
        <begin position="362"/>
        <end position="373"/>
    </location>
</feature>
<sequence>MNSVNGSPFSAAPARLWQAAILAAAGAIGTTSQAEAAFYYYPDYSGAYYAPQQRYPAEPRLKPQKRGSAAAKTKKETVGEKETGAKPQGPLVIVVSIERQKVTIYDSKGVFAESPVSTGMKGHSTPMGVFSVIQKHKFHHSNIYSGAPMPYMQRITWSGVAMHAGVLPGYPASHGCIRMPMAFAVKMWNWTKMGARVIVTPGQLTPQSFSHPMLASLRVPPQPAASLEPPTSVGDKADKGAPDTTVTDAKPVETKSLERKTASAEGMLELRSTMGHTVMSDVTTGQAPVRDEAAKTDDAAKPADAASTEAKPTDAADAAKTTPDEKPADKVDPTKSEPAKSEPAKSEPAKADTAATENKPDAAATTVAPAQAASPDAKKDQTRIADPAPSVKPDMPKRTGQIAVFISRKDSKLYVRQNFAPMFDVPVTIAASDRPLGTHVFTADVDKTDSNALHWSVVSLPVTVRAAAREDDGHLLRRQRGAAVIPVAARPVVTPDSPAEALDRITIPAEAMAKINEMLTSGASVIVSDQGINQGETGEGTDFIVRLY</sequence>
<dbReference type="GO" id="GO:0016740">
    <property type="term" value="F:transferase activity"/>
    <property type="evidence" value="ECO:0007669"/>
    <property type="project" value="UniProtKB-KW"/>
</dbReference>
<feature type="signal peptide" evidence="9">
    <location>
        <begin position="1"/>
        <end position="36"/>
    </location>
</feature>
<feature type="active site" description="Nucleophile" evidence="7">
    <location>
        <position position="176"/>
    </location>
</feature>
<evidence type="ECO:0000256" key="2">
    <source>
        <dbReference type="ARBA" id="ARBA00005992"/>
    </source>
</evidence>
<feature type="region of interest" description="Disordered" evidence="8">
    <location>
        <begin position="220"/>
        <end position="396"/>
    </location>
</feature>
<evidence type="ECO:0000256" key="1">
    <source>
        <dbReference type="ARBA" id="ARBA00004752"/>
    </source>
</evidence>
<dbReference type="InterPro" id="IPR038063">
    <property type="entry name" value="Transpep_catalytic_dom"/>
</dbReference>
<accession>A0A0R3CSC7</accession>
<feature type="active site" description="Proton donor/acceptor" evidence="7">
    <location>
        <position position="163"/>
    </location>
</feature>
<dbReference type="PANTHER" id="PTHR30582:SF2">
    <property type="entry name" value="L,D-TRANSPEPTIDASE YCIB-RELATED"/>
    <property type="match status" value="1"/>
</dbReference>
<keyword evidence="3" id="KW-0808">Transferase</keyword>
<dbReference type="GO" id="GO:0018104">
    <property type="term" value="P:peptidoglycan-protein cross-linking"/>
    <property type="evidence" value="ECO:0007669"/>
    <property type="project" value="TreeGrafter"/>
</dbReference>
<feature type="compositionally biased region" description="Basic and acidic residues" evidence="8">
    <location>
        <begin position="250"/>
        <end position="262"/>
    </location>
</feature>
<comment type="caution">
    <text evidence="11">The sequence shown here is derived from an EMBL/GenBank/DDBJ whole genome shotgun (WGS) entry which is preliminary data.</text>
</comment>
<dbReference type="GO" id="GO:0071555">
    <property type="term" value="P:cell wall organization"/>
    <property type="evidence" value="ECO:0007669"/>
    <property type="project" value="UniProtKB-UniRule"/>
</dbReference>
<dbReference type="InterPro" id="IPR005490">
    <property type="entry name" value="LD_TPept_cat_dom"/>
</dbReference>
<evidence type="ECO:0000256" key="9">
    <source>
        <dbReference type="SAM" id="SignalP"/>
    </source>
</evidence>
<dbReference type="CDD" id="cd16913">
    <property type="entry name" value="YkuD_like"/>
    <property type="match status" value="1"/>
</dbReference>
<proteinExistence type="inferred from homology"/>
<dbReference type="InterPro" id="IPR050979">
    <property type="entry name" value="LD-transpeptidase"/>
</dbReference>
<feature type="compositionally biased region" description="Basic and acidic residues" evidence="8">
    <location>
        <begin position="73"/>
        <end position="84"/>
    </location>
</feature>
<dbReference type="Gene3D" id="2.40.440.10">
    <property type="entry name" value="L,D-transpeptidase catalytic domain-like"/>
    <property type="match status" value="1"/>
</dbReference>
<dbReference type="PANTHER" id="PTHR30582">
    <property type="entry name" value="L,D-TRANSPEPTIDASE"/>
    <property type="match status" value="1"/>
</dbReference>
<evidence type="ECO:0000313" key="11">
    <source>
        <dbReference type="EMBL" id="KRQ00631.1"/>
    </source>
</evidence>